<dbReference type="SMART" id="SM01133">
    <property type="entry name" value="DeoC"/>
    <property type="match status" value="1"/>
</dbReference>
<comment type="pathway">
    <text evidence="7">Carbohydrate degradation; 2-deoxy-D-ribose 1-phosphate degradation; D-glyceraldehyde 3-phosphate and acetaldehyde from 2-deoxy-alpha-D-ribose 1-phosphate: step 2/2.</text>
</comment>
<comment type="similarity">
    <text evidence="1 7">Belongs to the DeoC/FbaB aldolase family. DeoC type 1 subfamily.</text>
</comment>
<dbReference type="RefSeq" id="WP_042848873.1">
    <property type="nucleotide sequence ID" value="NZ_ABEXNG020000002.1"/>
</dbReference>
<dbReference type="HAMAP" id="MF_00114">
    <property type="entry name" value="DeoC_type1"/>
    <property type="match status" value="1"/>
</dbReference>
<dbReference type="InterPro" id="IPR011343">
    <property type="entry name" value="DeoC"/>
</dbReference>
<comment type="function">
    <text evidence="6 7">Catalyzes a reversible aldol reaction between acetaldehyde and D-glyceraldehyde 3-phosphate to generate 2-deoxy-D-ribose 5-phosphate.</text>
</comment>
<dbReference type="Gene3D" id="3.20.20.70">
    <property type="entry name" value="Aldolase class I"/>
    <property type="match status" value="1"/>
</dbReference>
<dbReference type="FunFam" id="3.20.20.70:FF:000044">
    <property type="entry name" value="Deoxyribose-phosphate aldolase"/>
    <property type="match status" value="1"/>
</dbReference>
<keyword evidence="4 7" id="KW-0704">Schiff base</keyword>
<dbReference type="SUPFAM" id="SSF51569">
    <property type="entry name" value="Aldolase"/>
    <property type="match status" value="1"/>
</dbReference>
<dbReference type="GO" id="GO:0009264">
    <property type="term" value="P:deoxyribonucleotide catabolic process"/>
    <property type="evidence" value="ECO:0007669"/>
    <property type="project" value="UniProtKB-UniRule"/>
</dbReference>
<organism evidence="8 9">
    <name type="scientific">Providencia rettgeri</name>
    <dbReference type="NCBI Taxonomy" id="587"/>
    <lineage>
        <taxon>Bacteria</taxon>
        <taxon>Pseudomonadati</taxon>
        <taxon>Pseudomonadota</taxon>
        <taxon>Gammaproteobacteria</taxon>
        <taxon>Enterobacterales</taxon>
        <taxon>Morganellaceae</taxon>
        <taxon>Providencia</taxon>
    </lineage>
</organism>
<evidence type="ECO:0000313" key="8">
    <source>
        <dbReference type="EMBL" id="MBX6982071.1"/>
    </source>
</evidence>
<feature type="active site" description="Proton donor/acceptor" evidence="7">
    <location>
        <position position="90"/>
    </location>
</feature>
<dbReference type="NCBIfam" id="TIGR00126">
    <property type="entry name" value="deoC"/>
    <property type="match status" value="1"/>
</dbReference>
<reference evidence="8" key="1">
    <citation type="submission" date="2019-02" db="EMBL/GenBank/DDBJ databases">
        <title>Genomic characterization of isolates from hospital effluents in KZN, South Africa.</title>
        <authorList>
            <person name="Ntshobeni N."/>
            <person name="Allam M."/>
            <person name="Ismail A."/>
            <person name="Amoako D."/>
            <person name="Essack S."/>
            <person name="Chenia H."/>
        </authorList>
    </citation>
    <scope>NUCLEOTIDE SEQUENCE</scope>
    <source>
        <strain evidence="8">AFE97_S1</strain>
    </source>
</reference>
<dbReference type="KEGG" id="prg:RB151_005240"/>
<dbReference type="GO" id="GO:0016052">
    <property type="term" value="P:carbohydrate catabolic process"/>
    <property type="evidence" value="ECO:0007669"/>
    <property type="project" value="TreeGrafter"/>
</dbReference>
<dbReference type="PANTHER" id="PTHR10889:SF1">
    <property type="entry name" value="DEOXYRIBOSE-PHOSPHATE ALDOLASE"/>
    <property type="match status" value="1"/>
</dbReference>
<sequence>MQDLAKYIDHTLLAANATVSDITKLCAEAAEHHFASVCVNTGYVPLASELLKNSDVKVCCVVGFPLGACLTEAKAFEAAEAVRRGADEVDMVINVGMLKSGDLDFVRQDIEAVFAACGNATLKVILENCLLTDEEITQVCEICRTIKVGFVKTSTGFSTMGATEHHVALMRKVVGNEVGVKASGGVRDRETAIKMIEAGANRVGASASVAIVTGNNDQPSDY</sequence>
<evidence type="ECO:0000256" key="7">
    <source>
        <dbReference type="HAMAP-Rule" id="MF_00114"/>
    </source>
</evidence>
<feature type="active site" description="Schiff-base intermediate with acetaldehyde" evidence="7">
    <location>
        <position position="152"/>
    </location>
</feature>
<gene>
    <name evidence="7" type="primary">deoC</name>
    <name evidence="8" type="ORF">EX242_17665</name>
</gene>
<accession>A0A1J0E2N0</accession>
<dbReference type="GO" id="GO:0006018">
    <property type="term" value="P:2-deoxyribose 1-phosphate catabolic process"/>
    <property type="evidence" value="ECO:0007669"/>
    <property type="project" value="UniProtKB-UniRule"/>
</dbReference>
<evidence type="ECO:0000256" key="3">
    <source>
        <dbReference type="ARBA" id="ARBA00023239"/>
    </source>
</evidence>
<name>A0A1J0E2N0_PRORE</name>
<dbReference type="Proteomes" id="UP000824410">
    <property type="component" value="Unassembled WGS sequence"/>
</dbReference>
<evidence type="ECO:0000256" key="4">
    <source>
        <dbReference type="ARBA" id="ARBA00023270"/>
    </source>
</evidence>
<dbReference type="OrthoDB" id="6579831at2"/>
<dbReference type="EC" id="4.1.2.4" evidence="7"/>
<comment type="caution">
    <text evidence="8">The sequence shown here is derived from an EMBL/GenBank/DDBJ whole genome shotgun (WGS) entry which is preliminary data.</text>
</comment>
<dbReference type="InterPro" id="IPR002915">
    <property type="entry name" value="DeoC/FbaB/LacD_aldolase"/>
</dbReference>
<dbReference type="AlphaFoldDB" id="A0A1J0E2N0"/>
<evidence type="ECO:0000256" key="5">
    <source>
        <dbReference type="ARBA" id="ARBA00048791"/>
    </source>
</evidence>
<protein>
    <recommendedName>
        <fullName evidence="7">Deoxyribose-phosphate aldolase</fullName>
        <shortName evidence="7">DERA</shortName>
        <ecNumber evidence="7">4.1.2.4</ecNumber>
    </recommendedName>
    <alternativeName>
        <fullName evidence="7">2-deoxy-D-ribose 5-phosphate aldolase</fullName>
    </alternativeName>
    <alternativeName>
        <fullName evidence="7">Phosphodeoxyriboaldolase</fullName>
        <shortName evidence="7">Deoxyriboaldolase</shortName>
    </alternativeName>
</protein>
<evidence type="ECO:0000313" key="9">
    <source>
        <dbReference type="Proteomes" id="UP000824410"/>
    </source>
</evidence>
<keyword evidence="2 7" id="KW-0963">Cytoplasm</keyword>
<dbReference type="InterPro" id="IPR028581">
    <property type="entry name" value="DeoC_typeI"/>
</dbReference>
<comment type="subcellular location">
    <subcellularLocation>
        <location evidence="7">Cytoplasm</location>
    </subcellularLocation>
</comment>
<evidence type="ECO:0000256" key="1">
    <source>
        <dbReference type="ARBA" id="ARBA00010936"/>
    </source>
</evidence>
<dbReference type="GO" id="GO:0005737">
    <property type="term" value="C:cytoplasm"/>
    <property type="evidence" value="ECO:0007669"/>
    <property type="project" value="UniProtKB-SubCell"/>
</dbReference>
<dbReference type="GO" id="GO:0004139">
    <property type="term" value="F:deoxyribose-phosphate aldolase activity"/>
    <property type="evidence" value="ECO:0007669"/>
    <property type="project" value="UniProtKB-UniRule"/>
</dbReference>
<dbReference type="PIRSF" id="PIRSF001357">
    <property type="entry name" value="DeoC"/>
    <property type="match status" value="1"/>
</dbReference>
<dbReference type="PANTHER" id="PTHR10889">
    <property type="entry name" value="DEOXYRIBOSE-PHOSPHATE ALDOLASE"/>
    <property type="match status" value="1"/>
</dbReference>
<dbReference type="Pfam" id="PF01791">
    <property type="entry name" value="DeoC"/>
    <property type="match status" value="1"/>
</dbReference>
<evidence type="ECO:0000256" key="6">
    <source>
        <dbReference type="ARBA" id="ARBA00056337"/>
    </source>
</evidence>
<proteinExistence type="inferred from homology"/>
<dbReference type="EMBL" id="SHDO01000022">
    <property type="protein sequence ID" value="MBX6982071.1"/>
    <property type="molecule type" value="Genomic_DNA"/>
</dbReference>
<comment type="catalytic activity">
    <reaction evidence="5 7">
        <text>2-deoxy-D-ribose 5-phosphate = D-glyceraldehyde 3-phosphate + acetaldehyde</text>
        <dbReference type="Rhea" id="RHEA:12821"/>
        <dbReference type="ChEBI" id="CHEBI:15343"/>
        <dbReference type="ChEBI" id="CHEBI:59776"/>
        <dbReference type="ChEBI" id="CHEBI:62877"/>
        <dbReference type="EC" id="4.1.2.4"/>
    </reaction>
</comment>
<dbReference type="CDD" id="cd00959">
    <property type="entry name" value="DeoC"/>
    <property type="match status" value="1"/>
</dbReference>
<feature type="active site" description="Proton donor/acceptor" evidence="7">
    <location>
        <position position="181"/>
    </location>
</feature>
<evidence type="ECO:0000256" key="2">
    <source>
        <dbReference type="ARBA" id="ARBA00022490"/>
    </source>
</evidence>
<dbReference type="InterPro" id="IPR013785">
    <property type="entry name" value="Aldolase_TIM"/>
</dbReference>
<keyword evidence="3 7" id="KW-0456">Lyase</keyword>